<evidence type="ECO:0000256" key="13">
    <source>
        <dbReference type="ARBA" id="ARBA00040841"/>
    </source>
</evidence>
<dbReference type="PRINTS" id="PR00344">
    <property type="entry name" value="BCTRLSENSOR"/>
</dbReference>
<evidence type="ECO:0000256" key="4">
    <source>
        <dbReference type="ARBA" id="ARBA00022553"/>
    </source>
</evidence>
<evidence type="ECO:0000256" key="3">
    <source>
        <dbReference type="ARBA" id="ARBA00012438"/>
    </source>
</evidence>
<evidence type="ECO:0000256" key="10">
    <source>
        <dbReference type="ARBA" id="ARBA00023026"/>
    </source>
</evidence>
<keyword evidence="4" id="KW-0597">Phosphoprotein</keyword>
<comment type="subcellular location">
    <subcellularLocation>
        <location evidence="2">Membrane</location>
        <topology evidence="2">Multi-pass membrane protein</topology>
    </subcellularLocation>
</comment>
<dbReference type="InterPro" id="IPR003660">
    <property type="entry name" value="HAMP_dom"/>
</dbReference>
<sequence>MRGLDKKKAKNKTSLQFKLTLMFFFVMLVSASISVSVLVMVCSPVMKSNAEQQLVELSMAMDQLEEKGGFTVDEIVSIVNNSAYSLSVVDKNDSRVHDHFADIVHKGYYVSSEGVVPNATIISQVYDKFVIIDSFSSDSVYWVVNLVVIIAFMVCIVIGTIITAFMSRSIIQPIRDLSAAAAEIAKGNFKVRVREPSDPEYSILAQNFNKMAEELAGTETLRGDFISNVSHEFKTPLASIQGFAKLLQSDDITEQEREEYTQIIIDETSRLSKLSSNILRLTKLENQKTVGKKTRFSLDEQIRKILLVLEPEWSKKKIDLDIDLEDIMYVGSEELMAQIWQNIINNAIKFTPEGGKISVKLFRNEKNISAEIWDNGPSIAPDVKAKIFDKFYQGDRSRATEGNGLGLALVKRIIELSEGSIEVENDMKKGGVCFRISLPYLIEDMM</sequence>
<dbReference type="CDD" id="cd06225">
    <property type="entry name" value="HAMP"/>
    <property type="match status" value="1"/>
</dbReference>
<feature type="domain" description="HAMP" evidence="16">
    <location>
        <begin position="168"/>
        <end position="220"/>
    </location>
</feature>
<evidence type="ECO:0000313" key="18">
    <source>
        <dbReference type="Proteomes" id="UP000027600"/>
    </source>
</evidence>
<name>A0ABP1WL90_9FIRM</name>
<comment type="function">
    <text evidence="12">Member of the two-component regulatory system HssS/HssR involved in intracellular heme homeostasis and tempering of staphylococcal virulence. HssS functions as a heme sensor histidine kinase which is autophosphorylated at a histidine residue and transfers its phosphate group to an aspartate residue of HssR. HssR/HssS activates the expression of hrtAB, an efflux pump, in response to extracellular heme, hemin, hemoglobin or blood.</text>
</comment>
<evidence type="ECO:0000259" key="16">
    <source>
        <dbReference type="PROSITE" id="PS50885"/>
    </source>
</evidence>
<evidence type="ECO:0000256" key="2">
    <source>
        <dbReference type="ARBA" id="ARBA00004141"/>
    </source>
</evidence>
<dbReference type="InterPro" id="IPR004358">
    <property type="entry name" value="Sig_transdc_His_kin-like_C"/>
</dbReference>
<keyword evidence="5 17" id="KW-0808">Transferase</keyword>
<evidence type="ECO:0000256" key="12">
    <source>
        <dbReference type="ARBA" id="ARBA00037219"/>
    </source>
</evidence>
<evidence type="ECO:0000259" key="15">
    <source>
        <dbReference type="PROSITE" id="PS50109"/>
    </source>
</evidence>
<feature type="domain" description="Histidine kinase" evidence="15">
    <location>
        <begin position="228"/>
        <end position="442"/>
    </location>
</feature>
<dbReference type="InterPro" id="IPR050398">
    <property type="entry name" value="HssS/ArlS-like"/>
</dbReference>
<dbReference type="SUPFAM" id="SSF47384">
    <property type="entry name" value="Homodimeric domain of signal transducing histidine kinase"/>
    <property type="match status" value="1"/>
</dbReference>
<dbReference type="Pfam" id="PF00672">
    <property type="entry name" value="HAMP"/>
    <property type="match status" value="1"/>
</dbReference>
<dbReference type="InterPro" id="IPR005467">
    <property type="entry name" value="His_kinase_dom"/>
</dbReference>
<evidence type="ECO:0000256" key="6">
    <source>
        <dbReference type="ARBA" id="ARBA00022692"/>
    </source>
</evidence>
<dbReference type="SMART" id="SM00304">
    <property type="entry name" value="HAMP"/>
    <property type="match status" value="1"/>
</dbReference>
<dbReference type="PROSITE" id="PS50109">
    <property type="entry name" value="HIS_KIN"/>
    <property type="match status" value="1"/>
</dbReference>
<proteinExistence type="predicted"/>
<dbReference type="SUPFAM" id="SSF55874">
    <property type="entry name" value="ATPase domain of HSP90 chaperone/DNA topoisomerase II/histidine kinase"/>
    <property type="match status" value="1"/>
</dbReference>
<dbReference type="CDD" id="cd00082">
    <property type="entry name" value="HisKA"/>
    <property type="match status" value="1"/>
</dbReference>
<protein>
    <recommendedName>
        <fullName evidence="13">Heme sensor protein HssS</fullName>
        <ecNumber evidence="3">2.7.13.3</ecNumber>
    </recommendedName>
</protein>
<reference evidence="17 18" key="1">
    <citation type="journal article" date="2014" name="Int. J. Syst. Evol. Microbiol.">
        <title>Complete genome of a new Firmicutes species belonging to the dominant human colonic microbiota ('Ruminococcus bicirculans') reveals two chromosomes and a selective capacity to utilize plant glucans.</title>
        <authorList>
            <consortium name="NISC Comparative Sequencing Program"/>
            <person name="Wegmann U."/>
            <person name="Louis P."/>
            <person name="Goesmann A."/>
            <person name="Henrissat B."/>
            <person name="Duncan S.H."/>
            <person name="Flint H.J."/>
        </authorList>
    </citation>
    <scope>NUCLEOTIDE SEQUENCE [LARGE SCALE GENOMIC DNA]</scope>
    <source>
        <strain evidence="17 18">80/3</strain>
    </source>
</reference>
<dbReference type="EC" id="2.7.13.3" evidence="3"/>
<dbReference type="SUPFAM" id="SSF158472">
    <property type="entry name" value="HAMP domain-like"/>
    <property type="match status" value="1"/>
</dbReference>
<evidence type="ECO:0000313" key="17">
    <source>
        <dbReference type="EMBL" id="CCO06126.1"/>
    </source>
</evidence>
<feature type="transmembrane region" description="Helical" evidence="14">
    <location>
        <begin position="21"/>
        <end position="46"/>
    </location>
</feature>
<evidence type="ECO:0000256" key="5">
    <source>
        <dbReference type="ARBA" id="ARBA00022679"/>
    </source>
</evidence>
<dbReference type="Gene3D" id="3.30.565.10">
    <property type="entry name" value="Histidine kinase-like ATPase, C-terminal domain"/>
    <property type="match status" value="1"/>
</dbReference>
<dbReference type="InterPro" id="IPR003661">
    <property type="entry name" value="HisK_dim/P_dom"/>
</dbReference>
<evidence type="ECO:0000256" key="11">
    <source>
        <dbReference type="ARBA" id="ARBA00023136"/>
    </source>
</evidence>
<dbReference type="PANTHER" id="PTHR45528">
    <property type="entry name" value="SENSOR HISTIDINE KINASE CPXA"/>
    <property type="match status" value="1"/>
</dbReference>
<dbReference type="EMBL" id="HF545617">
    <property type="protein sequence ID" value="CCO06126.1"/>
    <property type="molecule type" value="Genomic_DNA"/>
</dbReference>
<dbReference type="SMART" id="SM00387">
    <property type="entry name" value="HATPase_c"/>
    <property type="match status" value="1"/>
</dbReference>
<dbReference type="Proteomes" id="UP000027600">
    <property type="component" value="Chromosome II"/>
</dbReference>
<dbReference type="Pfam" id="PF02518">
    <property type="entry name" value="HATPase_c"/>
    <property type="match status" value="1"/>
</dbReference>
<dbReference type="PANTHER" id="PTHR45528:SF11">
    <property type="entry name" value="HISTIDINE KINASE"/>
    <property type="match status" value="1"/>
</dbReference>
<keyword evidence="11 14" id="KW-0472">Membrane</keyword>
<keyword evidence="6 14" id="KW-0812">Transmembrane</keyword>
<dbReference type="Gene3D" id="6.10.340.10">
    <property type="match status" value="1"/>
</dbReference>
<organism evidence="17 18">
    <name type="scientific">Ruminococcus bicirculans</name>
    <name type="common">ex Wegman et al. 2014</name>
    <dbReference type="NCBI Taxonomy" id="1160721"/>
    <lineage>
        <taxon>Bacteria</taxon>
        <taxon>Bacillati</taxon>
        <taxon>Bacillota</taxon>
        <taxon>Clostridia</taxon>
        <taxon>Eubacteriales</taxon>
        <taxon>Oscillospiraceae</taxon>
        <taxon>Ruminococcus</taxon>
    </lineage>
</organism>
<keyword evidence="10" id="KW-0843">Virulence</keyword>
<dbReference type="InterPro" id="IPR003594">
    <property type="entry name" value="HATPase_dom"/>
</dbReference>
<keyword evidence="9" id="KW-0902">Two-component regulatory system</keyword>
<gene>
    <name evidence="17" type="ORF">RBI_II00365</name>
</gene>
<keyword evidence="8 14" id="KW-1133">Transmembrane helix</keyword>
<dbReference type="CDD" id="cd00075">
    <property type="entry name" value="HATPase"/>
    <property type="match status" value="1"/>
</dbReference>
<evidence type="ECO:0000256" key="7">
    <source>
        <dbReference type="ARBA" id="ARBA00022777"/>
    </source>
</evidence>
<evidence type="ECO:0000256" key="14">
    <source>
        <dbReference type="SAM" id="Phobius"/>
    </source>
</evidence>
<dbReference type="InterPro" id="IPR036890">
    <property type="entry name" value="HATPase_C_sf"/>
</dbReference>
<accession>A0ABP1WL90</accession>
<keyword evidence="7 17" id="KW-0418">Kinase</keyword>
<evidence type="ECO:0000256" key="8">
    <source>
        <dbReference type="ARBA" id="ARBA00022989"/>
    </source>
</evidence>
<keyword evidence="18" id="KW-1185">Reference proteome</keyword>
<comment type="catalytic activity">
    <reaction evidence="1">
        <text>ATP + protein L-histidine = ADP + protein N-phospho-L-histidine.</text>
        <dbReference type="EC" id="2.7.13.3"/>
    </reaction>
</comment>
<dbReference type="Pfam" id="PF00512">
    <property type="entry name" value="HisKA"/>
    <property type="match status" value="1"/>
</dbReference>
<evidence type="ECO:0000256" key="1">
    <source>
        <dbReference type="ARBA" id="ARBA00000085"/>
    </source>
</evidence>
<dbReference type="Gene3D" id="1.10.287.130">
    <property type="match status" value="1"/>
</dbReference>
<feature type="transmembrane region" description="Helical" evidence="14">
    <location>
        <begin position="140"/>
        <end position="165"/>
    </location>
</feature>
<evidence type="ECO:0000256" key="9">
    <source>
        <dbReference type="ARBA" id="ARBA00023012"/>
    </source>
</evidence>
<dbReference type="GO" id="GO:0016301">
    <property type="term" value="F:kinase activity"/>
    <property type="evidence" value="ECO:0007669"/>
    <property type="project" value="UniProtKB-KW"/>
</dbReference>
<dbReference type="SMART" id="SM00388">
    <property type="entry name" value="HisKA"/>
    <property type="match status" value="1"/>
</dbReference>
<dbReference type="InterPro" id="IPR036097">
    <property type="entry name" value="HisK_dim/P_sf"/>
</dbReference>
<dbReference type="PROSITE" id="PS50885">
    <property type="entry name" value="HAMP"/>
    <property type="match status" value="1"/>
</dbReference>